<organism evidence="3 4">
    <name type="scientific">Stentor coeruleus</name>
    <dbReference type="NCBI Taxonomy" id="5963"/>
    <lineage>
        <taxon>Eukaryota</taxon>
        <taxon>Sar</taxon>
        <taxon>Alveolata</taxon>
        <taxon>Ciliophora</taxon>
        <taxon>Postciliodesmatophora</taxon>
        <taxon>Heterotrichea</taxon>
        <taxon>Heterotrichida</taxon>
        <taxon>Stentoridae</taxon>
        <taxon>Stentor</taxon>
    </lineage>
</organism>
<evidence type="ECO:0000313" key="4">
    <source>
        <dbReference type="Proteomes" id="UP000187209"/>
    </source>
</evidence>
<accession>A0A1R2BTJ2</accession>
<proteinExistence type="predicted"/>
<evidence type="ECO:0000313" key="3">
    <source>
        <dbReference type="EMBL" id="OMJ80074.1"/>
    </source>
</evidence>
<keyword evidence="4" id="KW-1185">Reference proteome</keyword>
<comment type="caution">
    <text evidence="3">The sequence shown here is derived from an EMBL/GenBank/DDBJ whole genome shotgun (WGS) entry which is preliminary data.</text>
</comment>
<keyword evidence="1" id="KW-0175">Coiled coil</keyword>
<dbReference type="EMBL" id="MPUH01000440">
    <property type="protein sequence ID" value="OMJ80074.1"/>
    <property type="molecule type" value="Genomic_DNA"/>
</dbReference>
<dbReference type="AlphaFoldDB" id="A0A1R2BTJ2"/>
<evidence type="ECO:0000256" key="1">
    <source>
        <dbReference type="SAM" id="Coils"/>
    </source>
</evidence>
<feature type="region of interest" description="Disordered" evidence="2">
    <location>
        <begin position="160"/>
        <end position="180"/>
    </location>
</feature>
<protein>
    <submittedName>
        <fullName evidence="3">Uncharacterized protein</fullName>
    </submittedName>
</protein>
<sequence>MEEPESLTYTKTCEKPSENTFSKLERCSTASNKHINQSSLYTQIDKKLDTKLANNTAVMKSQIGRKLDTKLAGNSAMIKSQVGKKLEFKLESNTAALRTTVGKKLDIKLDHNTSAMKHVVGKKLDLKLEHNTAAIKNVVGKKLDIKLGTRQPIRKAYSEYHKEPSISPLSGVPPPNDLRRRKHEPEIEYSFEKEAKEIKSMTAALEKEIQKKLNEYKKSNHEHLEKKYKVINQIDECQNELEDMKGSLNDILKEAHYTKEELREMREKIDEEMYRDNEMSTYKVTPDPVFSQLMDLKKEIDFMNSRLSFTENELKSKASENNQLRDVVNKLKESIVEEQMIEKKGVDVSCQACVVV</sequence>
<dbReference type="Proteomes" id="UP000187209">
    <property type="component" value="Unassembled WGS sequence"/>
</dbReference>
<gene>
    <name evidence="3" type="ORF">SteCoe_19764</name>
</gene>
<feature type="coiled-coil region" evidence="1">
    <location>
        <begin position="195"/>
        <end position="334"/>
    </location>
</feature>
<name>A0A1R2BTJ2_9CILI</name>
<evidence type="ECO:0000256" key="2">
    <source>
        <dbReference type="SAM" id="MobiDB-lite"/>
    </source>
</evidence>
<reference evidence="3 4" key="1">
    <citation type="submission" date="2016-11" db="EMBL/GenBank/DDBJ databases">
        <title>The macronuclear genome of Stentor coeruleus: a giant cell with tiny introns.</title>
        <authorList>
            <person name="Slabodnick M."/>
            <person name="Ruby J.G."/>
            <person name="Reiff S.B."/>
            <person name="Swart E.C."/>
            <person name="Gosai S."/>
            <person name="Prabakaran S."/>
            <person name="Witkowska E."/>
            <person name="Larue G.E."/>
            <person name="Fisher S."/>
            <person name="Freeman R.M."/>
            <person name="Gunawardena J."/>
            <person name="Chu W."/>
            <person name="Stover N.A."/>
            <person name="Gregory B.D."/>
            <person name="Nowacki M."/>
            <person name="Derisi J."/>
            <person name="Roy S.W."/>
            <person name="Marshall W.F."/>
            <person name="Sood P."/>
        </authorList>
    </citation>
    <scope>NUCLEOTIDE SEQUENCE [LARGE SCALE GENOMIC DNA]</scope>
    <source>
        <strain evidence="3">WM001</strain>
    </source>
</reference>